<evidence type="ECO:0000313" key="2">
    <source>
        <dbReference type="Proteomes" id="UP000823926"/>
    </source>
</evidence>
<proteinExistence type="predicted"/>
<dbReference type="Pfam" id="PF13149">
    <property type="entry name" value="Mfa_like_1"/>
    <property type="match status" value="1"/>
</dbReference>
<dbReference type="Proteomes" id="UP000823926">
    <property type="component" value="Unassembled WGS sequence"/>
</dbReference>
<dbReference type="CDD" id="cd13121">
    <property type="entry name" value="BF2867_like_C"/>
    <property type="match status" value="1"/>
</dbReference>
<dbReference type="InterPro" id="IPR042278">
    <property type="entry name" value="Mfa-like_1_N"/>
</dbReference>
<dbReference type="EMBL" id="DXHL01000003">
    <property type="protein sequence ID" value="HIW09943.1"/>
    <property type="molecule type" value="Genomic_DNA"/>
</dbReference>
<name>A0A9D1QCE4_9BACT</name>
<dbReference type="Gene3D" id="2.60.40.2620">
    <property type="entry name" value="Fimbrillin-like"/>
    <property type="match status" value="1"/>
</dbReference>
<reference evidence="1" key="1">
    <citation type="journal article" date="2021" name="PeerJ">
        <title>Extensive microbial diversity within the chicken gut microbiome revealed by metagenomics and culture.</title>
        <authorList>
            <person name="Gilroy R."/>
            <person name="Ravi A."/>
            <person name="Getino M."/>
            <person name="Pursley I."/>
            <person name="Horton D.L."/>
            <person name="Alikhan N.F."/>
            <person name="Baker D."/>
            <person name="Gharbi K."/>
            <person name="Hall N."/>
            <person name="Watson M."/>
            <person name="Adriaenssens E.M."/>
            <person name="Foster-Nyarko E."/>
            <person name="Jarju S."/>
            <person name="Secka A."/>
            <person name="Antonio M."/>
            <person name="Oren A."/>
            <person name="Chaudhuri R.R."/>
            <person name="La Ragione R."/>
            <person name="Hildebrand F."/>
            <person name="Pallen M.J."/>
        </authorList>
    </citation>
    <scope>NUCLEOTIDE SEQUENCE</scope>
    <source>
        <strain evidence="1">ChiBcec15-1070</strain>
    </source>
</reference>
<dbReference type="Gene3D" id="2.60.40.2630">
    <property type="match status" value="1"/>
</dbReference>
<comment type="caution">
    <text evidence="1">The sequence shown here is derived from an EMBL/GenBank/DDBJ whole genome shotgun (WGS) entry which is preliminary data.</text>
</comment>
<dbReference type="AlphaFoldDB" id="A0A9D1QCE4"/>
<accession>A0A9D1QCE4</accession>
<dbReference type="InterPro" id="IPR025049">
    <property type="entry name" value="Mfa-like_1"/>
</dbReference>
<reference evidence="1" key="2">
    <citation type="submission" date="2021-04" db="EMBL/GenBank/DDBJ databases">
        <authorList>
            <person name="Gilroy R."/>
        </authorList>
    </citation>
    <scope>NUCLEOTIDE SEQUENCE</scope>
    <source>
        <strain evidence="1">ChiBcec15-1070</strain>
    </source>
</reference>
<gene>
    <name evidence="1" type="ORF">H9888_00430</name>
</gene>
<dbReference type="CDD" id="cd13120">
    <property type="entry name" value="BF2867_like_N"/>
    <property type="match status" value="1"/>
</dbReference>
<dbReference type="PROSITE" id="PS51257">
    <property type="entry name" value="PROKAR_LIPOPROTEIN"/>
    <property type="match status" value="1"/>
</dbReference>
<organism evidence="1 2">
    <name type="scientific">Candidatus Rikenella faecigallinarum</name>
    <dbReference type="NCBI Taxonomy" id="2838745"/>
    <lineage>
        <taxon>Bacteria</taxon>
        <taxon>Pseudomonadati</taxon>
        <taxon>Bacteroidota</taxon>
        <taxon>Bacteroidia</taxon>
        <taxon>Bacteroidales</taxon>
        <taxon>Rikenellaceae</taxon>
        <taxon>Rikenella</taxon>
    </lineage>
</organism>
<protein>
    <submittedName>
        <fullName evidence="1">Fimbrillin family protein</fullName>
    </submittedName>
</protein>
<sequence>MKQFFVMALAAAAVVGCSKKEGAPAPTGPGEQLNIVTSIATSPSQSVTKSSIDGSTLPVGSVIGVHLADGTTTTNDFTPGNTSGNGNYLYYTSGRNVRFSNAAGANIWASVDEDENTKLLLFQNSETAKVYAYYPYVTEEEAATVLEGNGDATTLQIPLLLTGAIDASTYDGDAVKVATADDEKDYMYHKDVSETVVGAATTTTAKLVMNHALARVAFIVYTSQDAQQAIQGDGTSYYRLDGYTIKNKAQGADLKLNAPYAKMALKDGTITPGADGGQIDRTITNYKMQKNEVGDGVAAIGASSKVGNLVYPISITNDGSKSTAMEVVFHIARVATGDIANSPVGYAIPFTVNSGDNVTKWEAGKSYTYTVKFTGNSLSIETVTVTDWVEANGGDMEIE</sequence>
<evidence type="ECO:0000313" key="1">
    <source>
        <dbReference type="EMBL" id="HIW09943.1"/>
    </source>
</evidence>